<dbReference type="SUPFAM" id="SSF55073">
    <property type="entry name" value="Nucleotide cyclase"/>
    <property type="match status" value="1"/>
</dbReference>
<feature type="transmembrane region" description="Helical" evidence="8">
    <location>
        <begin position="275"/>
        <end position="302"/>
    </location>
</feature>
<feature type="transmembrane region" description="Helical" evidence="8">
    <location>
        <begin position="94"/>
        <end position="114"/>
    </location>
</feature>
<keyword evidence="4 8" id="KW-0812">Transmembrane</keyword>
<feature type="transmembrane region" description="Helical" evidence="8">
    <location>
        <begin position="54"/>
        <end position="74"/>
    </location>
</feature>
<dbReference type="InterPro" id="IPR043128">
    <property type="entry name" value="Rev_trsase/Diguanyl_cyclase"/>
</dbReference>
<dbReference type="GO" id="GO:0003824">
    <property type="term" value="F:catalytic activity"/>
    <property type="evidence" value="ECO:0007669"/>
    <property type="project" value="UniProtKB-ARBA"/>
</dbReference>
<dbReference type="OrthoDB" id="9814202at2"/>
<protein>
    <recommendedName>
        <fullName evidence="8">Ammonium transporter</fullName>
    </recommendedName>
</protein>
<dbReference type="GO" id="GO:0008519">
    <property type="term" value="F:ammonium channel activity"/>
    <property type="evidence" value="ECO:0007669"/>
    <property type="project" value="InterPro"/>
</dbReference>
<dbReference type="InterPro" id="IPR001905">
    <property type="entry name" value="Ammonium_transpt"/>
</dbReference>
<evidence type="ECO:0000313" key="11">
    <source>
        <dbReference type="EMBL" id="OEJ66271.1"/>
    </source>
</evidence>
<dbReference type="Gene3D" id="1.10.3430.10">
    <property type="entry name" value="Ammonium transporter AmtB like domains"/>
    <property type="match status" value="1"/>
</dbReference>
<organism evidence="11 12">
    <name type="scientific">Magnetovibrio blakemorei</name>
    <dbReference type="NCBI Taxonomy" id="28181"/>
    <lineage>
        <taxon>Bacteria</taxon>
        <taxon>Pseudomonadati</taxon>
        <taxon>Pseudomonadota</taxon>
        <taxon>Alphaproteobacteria</taxon>
        <taxon>Rhodospirillales</taxon>
        <taxon>Magnetovibrionaceae</taxon>
        <taxon>Magnetovibrio</taxon>
    </lineage>
</organism>
<dbReference type="FunFam" id="3.30.70.270:FF:000001">
    <property type="entry name" value="Diguanylate cyclase domain protein"/>
    <property type="match status" value="1"/>
</dbReference>
<sequence length="656" mass="69920">MLPDAPVALSLDVAWVLIASFLVASMQAGFTCLESGLVRSKNSINVAIKNLVDFCISSILFTLFGFQLMFGPSLDGLIGAFAPASYESMSPDRVAFFIFQLMFCGTAATIISGAVAERLRFIGYVMITVLSAGVIYPVVGHWIWNSAPSGELTGWLGAMGFLDFAGSTVVHSVGGWISLAAILILGPRIGRFGLGGHHIEGQNLPMAVLGVFLLWVGFFGFNGGSTLALNSLVPLIVANTALSGAAGGLIGLAISWYKRGHASVDAIINGTISGLVAICAGCNVVGEIGAILIGLGAGALAIGSVHLMEKLQIDDAIGAVPSHLVAGVWGTMAVALFASPEYLMGGSRLDQMQIQLVGIAAVGLFAFPLSYITFYAVNRFWPMRVSAEDERIGLNIAEHAATTSILDLVTQMDWQARTGDFSKHVDVENETEAHQIATFYNVVLDKFQLETGRRQEALERLTELASTDVLTGLPNRRVYFDLVRRSIASCNRNGRQGAVMYMDLDGFKKINDDMGHDAGDALLKQVALRLLSCVRESDLVARLGGDEFALLIGEVETLDALEHVAEKLIETVSEPFILKQGEANIGVSVGIAVFGGSRSAREDVETVIKRSDNAMYDAKLSGKGTWRVSEPELAPRPAEPSTDIKLDLTVSPSLAS</sequence>
<feature type="transmembrane region" description="Helical" evidence="8">
    <location>
        <begin position="13"/>
        <end position="33"/>
    </location>
</feature>
<dbReference type="InterPro" id="IPR029020">
    <property type="entry name" value="Ammonium/urea_transptr"/>
</dbReference>
<feature type="transmembrane region" description="Helical" evidence="8">
    <location>
        <begin position="164"/>
        <end position="185"/>
    </location>
</feature>
<dbReference type="STRING" id="28181.BEN30_12850"/>
<dbReference type="NCBIfam" id="TIGR00836">
    <property type="entry name" value="amt"/>
    <property type="match status" value="1"/>
</dbReference>
<evidence type="ECO:0000256" key="1">
    <source>
        <dbReference type="ARBA" id="ARBA00004141"/>
    </source>
</evidence>
<keyword evidence="12" id="KW-1185">Reference proteome</keyword>
<gene>
    <name evidence="11" type="ORF">BEN30_12850</name>
</gene>
<dbReference type="PANTHER" id="PTHR11730">
    <property type="entry name" value="AMMONIUM TRANSPORTER"/>
    <property type="match status" value="1"/>
</dbReference>
<dbReference type="EMBL" id="MCGG01000036">
    <property type="protein sequence ID" value="OEJ66271.1"/>
    <property type="molecule type" value="Genomic_DNA"/>
</dbReference>
<dbReference type="Gene3D" id="3.30.70.270">
    <property type="match status" value="1"/>
</dbReference>
<dbReference type="RefSeq" id="WP_069958476.1">
    <property type="nucleotide sequence ID" value="NZ_MCGG01000036.1"/>
</dbReference>
<dbReference type="InterPro" id="IPR000160">
    <property type="entry name" value="GGDEF_dom"/>
</dbReference>
<keyword evidence="7 8" id="KW-0924">Ammonia transport</keyword>
<comment type="similarity">
    <text evidence="2 8">Belongs to the ammonia transporter channel (TC 1.A.11.2) family.</text>
</comment>
<feature type="transmembrane region" description="Helical" evidence="8">
    <location>
        <begin position="121"/>
        <end position="144"/>
    </location>
</feature>
<dbReference type="SUPFAM" id="SSF111352">
    <property type="entry name" value="Ammonium transporter"/>
    <property type="match status" value="1"/>
</dbReference>
<dbReference type="Pfam" id="PF00990">
    <property type="entry name" value="GGDEF"/>
    <property type="match status" value="1"/>
</dbReference>
<dbReference type="Proteomes" id="UP000095347">
    <property type="component" value="Unassembled WGS sequence"/>
</dbReference>
<proteinExistence type="inferred from homology"/>
<feature type="transmembrane region" description="Helical" evidence="8">
    <location>
        <begin position="356"/>
        <end position="377"/>
    </location>
</feature>
<evidence type="ECO:0000256" key="3">
    <source>
        <dbReference type="ARBA" id="ARBA00022448"/>
    </source>
</evidence>
<dbReference type="PROSITE" id="PS50887">
    <property type="entry name" value="GGDEF"/>
    <property type="match status" value="1"/>
</dbReference>
<keyword evidence="6 8" id="KW-0472">Membrane</keyword>
<comment type="subcellular location">
    <subcellularLocation>
        <location evidence="8">Cell membrane</location>
        <topology evidence="8">Multi-pass membrane protein</topology>
    </subcellularLocation>
    <subcellularLocation>
        <location evidence="1">Membrane</location>
        <topology evidence="1">Multi-pass membrane protein</topology>
    </subcellularLocation>
</comment>
<feature type="region of interest" description="Disordered" evidence="9">
    <location>
        <begin position="627"/>
        <end position="656"/>
    </location>
</feature>
<dbReference type="AlphaFoldDB" id="A0A1E5Q6A2"/>
<dbReference type="InterPro" id="IPR024041">
    <property type="entry name" value="NH4_transpt_AmtB-like_dom"/>
</dbReference>
<reference evidence="12" key="1">
    <citation type="submission" date="2016-07" db="EMBL/GenBank/DDBJ databases">
        <authorList>
            <person name="Florea S."/>
            <person name="Webb J.S."/>
            <person name="Jaromczyk J."/>
            <person name="Schardl C.L."/>
        </authorList>
    </citation>
    <scope>NUCLEOTIDE SEQUENCE [LARGE SCALE GENOMIC DNA]</scope>
    <source>
        <strain evidence="12">MV-1</strain>
    </source>
</reference>
<dbReference type="InterPro" id="IPR018047">
    <property type="entry name" value="Ammonium_transpt_CS"/>
</dbReference>
<feature type="domain" description="GGDEF" evidence="10">
    <location>
        <begin position="495"/>
        <end position="631"/>
    </location>
</feature>
<dbReference type="PROSITE" id="PS01219">
    <property type="entry name" value="AMMONIUM_TRANSP"/>
    <property type="match status" value="1"/>
</dbReference>
<feature type="transmembrane region" description="Helical" evidence="8">
    <location>
        <begin position="235"/>
        <end position="254"/>
    </location>
</feature>
<evidence type="ECO:0000313" key="12">
    <source>
        <dbReference type="Proteomes" id="UP000095347"/>
    </source>
</evidence>
<evidence type="ECO:0000256" key="8">
    <source>
        <dbReference type="RuleBase" id="RU362002"/>
    </source>
</evidence>
<evidence type="ECO:0000256" key="4">
    <source>
        <dbReference type="ARBA" id="ARBA00022692"/>
    </source>
</evidence>
<dbReference type="CDD" id="cd01949">
    <property type="entry name" value="GGDEF"/>
    <property type="match status" value="1"/>
</dbReference>
<dbReference type="PANTHER" id="PTHR11730:SF6">
    <property type="entry name" value="AMMONIUM TRANSPORTER"/>
    <property type="match status" value="1"/>
</dbReference>
<dbReference type="GO" id="GO:0005886">
    <property type="term" value="C:plasma membrane"/>
    <property type="evidence" value="ECO:0007669"/>
    <property type="project" value="UniProtKB-SubCell"/>
</dbReference>
<evidence type="ECO:0000256" key="6">
    <source>
        <dbReference type="ARBA" id="ARBA00023136"/>
    </source>
</evidence>
<evidence type="ECO:0000256" key="5">
    <source>
        <dbReference type="ARBA" id="ARBA00022989"/>
    </source>
</evidence>
<dbReference type="Pfam" id="PF00909">
    <property type="entry name" value="Ammonium_transp"/>
    <property type="match status" value="1"/>
</dbReference>
<evidence type="ECO:0000256" key="7">
    <source>
        <dbReference type="ARBA" id="ARBA00023177"/>
    </source>
</evidence>
<dbReference type="NCBIfam" id="TIGR00254">
    <property type="entry name" value="GGDEF"/>
    <property type="match status" value="1"/>
</dbReference>
<evidence type="ECO:0000256" key="9">
    <source>
        <dbReference type="SAM" id="MobiDB-lite"/>
    </source>
</evidence>
<evidence type="ECO:0000259" key="10">
    <source>
        <dbReference type="PROSITE" id="PS50887"/>
    </source>
</evidence>
<accession>A0A1E5Q6A2</accession>
<keyword evidence="3 8" id="KW-0813">Transport</keyword>
<comment type="caution">
    <text evidence="11">The sequence shown here is derived from an EMBL/GenBank/DDBJ whole genome shotgun (WGS) entry which is preliminary data.</text>
</comment>
<feature type="transmembrane region" description="Helical" evidence="8">
    <location>
        <begin position="322"/>
        <end position="344"/>
    </location>
</feature>
<keyword evidence="5 8" id="KW-1133">Transmembrane helix</keyword>
<dbReference type="InterPro" id="IPR029787">
    <property type="entry name" value="Nucleotide_cyclase"/>
</dbReference>
<feature type="transmembrane region" description="Helical" evidence="8">
    <location>
        <begin position="206"/>
        <end position="229"/>
    </location>
</feature>
<evidence type="ECO:0000256" key="2">
    <source>
        <dbReference type="ARBA" id="ARBA00005887"/>
    </source>
</evidence>
<dbReference type="SMART" id="SM00267">
    <property type="entry name" value="GGDEF"/>
    <property type="match status" value="1"/>
</dbReference>
<dbReference type="GO" id="GO:0097272">
    <property type="term" value="P:ammonium homeostasis"/>
    <property type="evidence" value="ECO:0007669"/>
    <property type="project" value="TreeGrafter"/>
</dbReference>
<name>A0A1E5Q6A2_9PROT</name>